<sequence length="142" mass="17198">MNKYCVLIIFCLFISCTNKQNEINNSGVNVYLSLDFERINKEVAKVWINDSLVFNRIFFYNNSESGIDAMKVATINKMNRKVKFKIKLINIDKDFYFHKRFIDTTFFYNVYRYDAIQIAYYKIYNGFRIFNNLEHPEQWEVE</sequence>
<dbReference type="AlphaFoldDB" id="A0A1M4ZPB1"/>
<gene>
    <name evidence="1" type="ORF">SAMN05444405_1068</name>
</gene>
<accession>A0A1M4ZPB1</accession>
<evidence type="ECO:0000313" key="1">
    <source>
        <dbReference type="EMBL" id="SHF19765.1"/>
    </source>
</evidence>
<dbReference type="RefSeq" id="WP_073400549.1">
    <property type="nucleotide sequence ID" value="NZ_FQTV01000006.1"/>
</dbReference>
<dbReference type="STRING" id="1297750.SAMN05444405_1068"/>
<evidence type="ECO:0008006" key="3">
    <source>
        <dbReference type="Google" id="ProtNLM"/>
    </source>
</evidence>
<name>A0A1M4ZPB1_9BACE</name>
<reference evidence="1 2" key="1">
    <citation type="submission" date="2016-11" db="EMBL/GenBank/DDBJ databases">
        <authorList>
            <person name="Jaros S."/>
            <person name="Januszkiewicz K."/>
            <person name="Wedrychowicz H."/>
        </authorList>
    </citation>
    <scope>NUCLEOTIDE SEQUENCE [LARGE SCALE GENOMIC DNA]</scope>
    <source>
        <strain evidence="1 2">DSM 26991</strain>
    </source>
</reference>
<protein>
    <recommendedName>
        <fullName evidence="3">Lipoprotein</fullName>
    </recommendedName>
</protein>
<keyword evidence="2" id="KW-1185">Reference proteome</keyword>
<proteinExistence type="predicted"/>
<evidence type="ECO:0000313" key="2">
    <source>
        <dbReference type="Proteomes" id="UP000184509"/>
    </source>
</evidence>
<dbReference type="EMBL" id="FQTV01000006">
    <property type="protein sequence ID" value="SHF19765.1"/>
    <property type="molecule type" value="Genomic_DNA"/>
</dbReference>
<dbReference type="Proteomes" id="UP000184509">
    <property type="component" value="Unassembled WGS sequence"/>
</dbReference>
<organism evidence="1 2">
    <name type="scientific">Bacteroides luti</name>
    <dbReference type="NCBI Taxonomy" id="1297750"/>
    <lineage>
        <taxon>Bacteria</taxon>
        <taxon>Pseudomonadati</taxon>
        <taxon>Bacteroidota</taxon>
        <taxon>Bacteroidia</taxon>
        <taxon>Bacteroidales</taxon>
        <taxon>Bacteroidaceae</taxon>
        <taxon>Bacteroides</taxon>
    </lineage>
</organism>
<dbReference type="PROSITE" id="PS51257">
    <property type="entry name" value="PROKAR_LIPOPROTEIN"/>
    <property type="match status" value="1"/>
</dbReference>
<dbReference type="OrthoDB" id="1047222at2"/>